<dbReference type="Proteomes" id="UP000225706">
    <property type="component" value="Unassembled WGS sequence"/>
</dbReference>
<reference evidence="3" key="1">
    <citation type="journal article" date="2017" name="bioRxiv">
        <title>Comparative analysis of the genomes of Stylophora pistillata and Acropora digitifera provides evidence for extensive differences between species of corals.</title>
        <authorList>
            <person name="Voolstra C.R."/>
            <person name="Li Y."/>
            <person name="Liew Y.J."/>
            <person name="Baumgarten S."/>
            <person name="Zoccola D."/>
            <person name="Flot J.-F."/>
            <person name="Tambutte S."/>
            <person name="Allemand D."/>
            <person name="Aranda M."/>
        </authorList>
    </citation>
    <scope>NUCLEOTIDE SEQUENCE [LARGE SCALE GENOMIC DNA]</scope>
</reference>
<dbReference type="Gene3D" id="1.10.443.10">
    <property type="entry name" value="Intergrase catalytic core"/>
    <property type="match status" value="1"/>
</dbReference>
<keyword evidence="3" id="KW-1185">Reference proteome</keyword>
<evidence type="ECO:0000256" key="1">
    <source>
        <dbReference type="ARBA" id="ARBA00023172"/>
    </source>
</evidence>
<name>A0A2B4RCT1_STYPI</name>
<evidence type="ECO:0000313" key="2">
    <source>
        <dbReference type="EMBL" id="PFX14188.1"/>
    </source>
</evidence>
<dbReference type="PANTHER" id="PTHR21446:SF12">
    <property type="entry name" value="POTASSIUM CHANNEL TETRAMERIZATION DOMAIN CONTAINING 1"/>
    <property type="match status" value="1"/>
</dbReference>
<sequence>MKQVPSSPGFVSNLPENMACNTELEKHDNRKLYVAALVIEKSRGREGQRTLKTTSLKFEVDPTGHNFATMAHDEATKNHPGGIADVSSIEKLARMYETDDVNDGYKALNLYMSKLNPKSESFFQHPRKIWSFDDNIWYEATKNHPGGIADVSSTEKLARMYETDDVNDGYKALKLYMSKLNPNSESFFQHPRKIWSFDDNIWYEARPVGVNSLDSMMKNFSEAASLSKLCTNHSVRATAITLWSNAGIPNKHIMAISRHRNEQSLSHYNTHPSTSQLRSCSGVLSNSLVDGTTERSFTSTTVRQSNSVVVAHDKKANFLESVFGNIYTVQGNVNIVFKNANPATQWSLTFTNQACLPKLVYFELVWLHFHQGV</sequence>
<accession>A0A2B4RCT1</accession>
<keyword evidence="1" id="KW-0233">DNA recombination</keyword>
<evidence type="ECO:0000313" key="3">
    <source>
        <dbReference type="Proteomes" id="UP000225706"/>
    </source>
</evidence>
<dbReference type="OrthoDB" id="5982522at2759"/>
<organism evidence="2 3">
    <name type="scientific">Stylophora pistillata</name>
    <name type="common">Smooth cauliflower coral</name>
    <dbReference type="NCBI Taxonomy" id="50429"/>
    <lineage>
        <taxon>Eukaryota</taxon>
        <taxon>Metazoa</taxon>
        <taxon>Cnidaria</taxon>
        <taxon>Anthozoa</taxon>
        <taxon>Hexacorallia</taxon>
        <taxon>Scleractinia</taxon>
        <taxon>Astrocoeniina</taxon>
        <taxon>Pocilloporidae</taxon>
        <taxon>Stylophora</taxon>
    </lineage>
</organism>
<comment type="caution">
    <text evidence="2">The sequence shown here is derived from an EMBL/GenBank/DDBJ whole genome shotgun (WGS) entry which is preliminary data.</text>
</comment>
<dbReference type="EMBL" id="LSMT01000824">
    <property type="protein sequence ID" value="PFX14188.1"/>
    <property type="molecule type" value="Genomic_DNA"/>
</dbReference>
<proteinExistence type="predicted"/>
<dbReference type="AlphaFoldDB" id="A0A2B4RCT1"/>
<dbReference type="PANTHER" id="PTHR21446">
    <property type="entry name" value="DUF3504 DOMAIN-CONTAINING PROTEIN"/>
    <property type="match status" value="1"/>
</dbReference>
<dbReference type="GO" id="GO:0015074">
    <property type="term" value="P:DNA integration"/>
    <property type="evidence" value="ECO:0007669"/>
    <property type="project" value="InterPro"/>
</dbReference>
<dbReference type="InterPro" id="IPR052787">
    <property type="entry name" value="MAVS"/>
</dbReference>
<dbReference type="GO" id="GO:0006310">
    <property type="term" value="P:DNA recombination"/>
    <property type="evidence" value="ECO:0007669"/>
    <property type="project" value="UniProtKB-KW"/>
</dbReference>
<protein>
    <submittedName>
        <fullName evidence="2">Uncharacterized protein</fullName>
    </submittedName>
</protein>
<dbReference type="SUPFAM" id="SSF56349">
    <property type="entry name" value="DNA breaking-rejoining enzymes"/>
    <property type="match status" value="1"/>
</dbReference>
<dbReference type="STRING" id="50429.A0A2B4RCT1"/>
<dbReference type="InterPro" id="IPR013762">
    <property type="entry name" value="Integrase-like_cat_sf"/>
</dbReference>
<dbReference type="InterPro" id="IPR011010">
    <property type="entry name" value="DNA_brk_join_enz"/>
</dbReference>
<dbReference type="GO" id="GO:0003677">
    <property type="term" value="F:DNA binding"/>
    <property type="evidence" value="ECO:0007669"/>
    <property type="project" value="InterPro"/>
</dbReference>
<gene>
    <name evidence="2" type="ORF">AWC38_SpisGene21676</name>
</gene>